<gene>
    <name evidence="2" type="primary">LOC106012114</name>
</gene>
<reference evidence="2" key="1">
    <citation type="submission" date="2025-08" db="UniProtKB">
        <authorList>
            <consortium name="RefSeq"/>
        </authorList>
    </citation>
    <scope>IDENTIFICATION</scope>
</reference>
<dbReference type="RefSeq" id="XP_012939400.1">
    <property type="nucleotide sequence ID" value="XM_013083946.1"/>
</dbReference>
<dbReference type="GeneID" id="106012114"/>
<organism evidence="1 2">
    <name type="scientific">Aplysia californica</name>
    <name type="common">California sea hare</name>
    <dbReference type="NCBI Taxonomy" id="6500"/>
    <lineage>
        <taxon>Eukaryota</taxon>
        <taxon>Metazoa</taxon>
        <taxon>Spiralia</taxon>
        <taxon>Lophotrochozoa</taxon>
        <taxon>Mollusca</taxon>
        <taxon>Gastropoda</taxon>
        <taxon>Heterobranchia</taxon>
        <taxon>Euthyneura</taxon>
        <taxon>Tectipleura</taxon>
        <taxon>Aplysiida</taxon>
        <taxon>Aplysioidea</taxon>
        <taxon>Aplysiidae</taxon>
        <taxon>Aplysia</taxon>
    </lineage>
</organism>
<keyword evidence="1" id="KW-1185">Reference proteome</keyword>
<protein>
    <submittedName>
        <fullName evidence="2">Uncharacterized protein LOC106012114</fullName>
    </submittedName>
</protein>
<evidence type="ECO:0000313" key="1">
    <source>
        <dbReference type="Proteomes" id="UP000694888"/>
    </source>
</evidence>
<dbReference type="Proteomes" id="UP000694888">
    <property type="component" value="Unplaced"/>
</dbReference>
<sequence>MKHIVEAYTESSKACLGVKKKNASKEWIQQATWNTIEERREIKKRQLAAKSIRLQEKYAEDYKETCQKVKRLVRKDKREAMEKLAIETEEAAAKGEQGNVYKITRIICGRYHGGMSGPIKDKAGKLLTIEKEQGARCTEHLWEVLNQPPPEDTPDIQEATLDLDISPDPPQKHEIVKAVKSLKLRKSPGMDNLNAELFKVDPELTATILHPLFKTIWEGEQIPEDWSTGVIVKVPKKGALRDCNNWRGITLLSVPSKIMAKIIINRMSDAVDSYLRKKPGRIPQRKKMHRPDICPPKHNRTVHGMAETTLCQLR</sequence>
<accession>A0ABM1A2B5</accession>
<name>A0ABM1A2B5_APLCA</name>
<evidence type="ECO:0000313" key="2">
    <source>
        <dbReference type="RefSeq" id="XP_012939400.1"/>
    </source>
</evidence>
<dbReference type="PANTHER" id="PTHR19446">
    <property type="entry name" value="REVERSE TRANSCRIPTASES"/>
    <property type="match status" value="1"/>
</dbReference>
<proteinExistence type="predicted"/>